<reference evidence="2" key="2">
    <citation type="submission" date="2011-04" db="EMBL/GenBank/DDBJ databases">
        <title>The complete genome of chromosome of Treponema succinifaciens DSM 2489.</title>
        <authorList>
            <person name="Lucas S."/>
            <person name="Copeland A."/>
            <person name="Lapidus A."/>
            <person name="Bruce D."/>
            <person name="Goodwin L."/>
            <person name="Pitluck S."/>
            <person name="Peters L."/>
            <person name="Kyrpides N."/>
            <person name="Mavromatis K."/>
            <person name="Ivanova N."/>
            <person name="Ovchinnikova G."/>
            <person name="Teshima H."/>
            <person name="Detter J.C."/>
            <person name="Tapia R."/>
            <person name="Han C."/>
            <person name="Land M."/>
            <person name="Hauser L."/>
            <person name="Markowitz V."/>
            <person name="Cheng J.-F."/>
            <person name="Hugenholtz P."/>
            <person name="Woyke T."/>
            <person name="Wu D."/>
            <person name="Gronow S."/>
            <person name="Wellnitz S."/>
            <person name="Brambilla E."/>
            <person name="Klenk H.-P."/>
            <person name="Eisen J.A."/>
        </authorList>
    </citation>
    <scope>NUCLEOTIDE SEQUENCE [LARGE SCALE GENOMIC DNA]</scope>
    <source>
        <strain evidence="2">ATCC 33096 / DSM 2489 / 6091</strain>
    </source>
</reference>
<reference evidence="1 2" key="1">
    <citation type="journal article" date="2011" name="Stand. Genomic Sci.">
        <title>Complete genome sequence of Treponema succinifaciens type strain (6091).</title>
        <authorList>
            <person name="Han C."/>
            <person name="Gronow S."/>
            <person name="Teshima H."/>
            <person name="Lapidus A."/>
            <person name="Nolan M."/>
            <person name="Lucas S."/>
            <person name="Hammon N."/>
            <person name="Deshpande S."/>
            <person name="Cheng J.F."/>
            <person name="Zeytun A."/>
            <person name="Tapia R."/>
            <person name="Goodwin L."/>
            <person name="Pitluck S."/>
            <person name="Liolios K."/>
            <person name="Pagani I."/>
            <person name="Ivanova N."/>
            <person name="Mavromatis K."/>
            <person name="Mikhailova N."/>
            <person name="Huntemann M."/>
            <person name="Pati A."/>
            <person name="Chen A."/>
            <person name="Palaniappan K."/>
            <person name="Land M."/>
            <person name="Hauser L."/>
            <person name="Brambilla E.M."/>
            <person name="Rohde M."/>
            <person name="Goker M."/>
            <person name="Woyke T."/>
            <person name="Bristow J."/>
            <person name="Eisen J.A."/>
            <person name="Markowitz V."/>
            <person name="Hugenholtz P."/>
            <person name="Kyrpides N.C."/>
            <person name="Klenk H.P."/>
            <person name="Detter J.C."/>
        </authorList>
    </citation>
    <scope>NUCLEOTIDE SEQUENCE [LARGE SCALE GENOMIC DNA]</scope>
    <source>
        <strain evidence="2">ATCC 33096 / DSM 2489 / 6091</strain>
    </source>
</reference>
<keyword evidence="2" id="KW-1185">Reference proteome</keyword>
<evidence type="ECO:0000313" key="2">
    <source>
        <dbReference type="Proteomes" id="UP000006852"/>
    </source>
</evidence>
<dbReference type="RefSeq" id="WP_013702487.1">
    <property type="nucleotide sequence ID" value="NC_015385.1"/>
</dbReference>
<sequence>MAIIAISRQVAALGDEIAAAVAKKLGYTFITRKQIEDRIVELGFPKEKLQKYDEIKPGFFASLAKGRDEYLNYLQYAILEAASKGNCILIGRGSFVILEDVPNLISLRFVAKESVRAKRLEKEFNWTEKQAMARINESAANRKGFHKSFFNVDNEDASHYMLTINTGILEPEEVVKQIVNFVKYFSAPEKEALGKKRIENMLKAQDLTNKLLFEYKLNINFLRAIIDDEGTSITLQGVADSQAVVDRAVTLAAKILPSCTIKSAVNIVQDFKGC</sequence>
<dbReference type="eggNOG" id="COG1102">
    <property type="taxonomic scope" value="Bacteria"/>
</dbReference>
<dbReference type="SUPFAM" id="SSF52540">
    <property type="entry name" value="P-loop containing nucleoside triphosphate hydrolases"/>
    <property type="match status" value="1"/>
</dbReference>
<dbReference type="Gene3D" id="3.40.50.300">
    <property type="entry name" value="P-loop containing nucleotide triphosphate hydrolases"/>
    <property type="match status" value="1"/>
</dbReference>
<dbReference type="AlphaFoldDB" id="F2NXM9"/>
<dbReference type="Proteomes" id="UP000006852">
    <property type="component" value="Chromosome"/>
</dbReference>
<proteinExistence type="predicted"/>
<dbReference type="GeneID" id="302999484"/>
<evidence type="ECO:0008006" key="3">
    <source>
        <dbReference type="Google" id="ProtNLM"/>
    </source>
</evidence>
<dbReference type="OrthoDB" id="7929987at2"/>
<organism evidence="1 2">
    <name type="scientific">Treponema succinifaciens (strain ATCC 33096 / DSM 2489 / 6091)</name>
    <dbReference type="NCBI Taxonomy" id="869209"/>
    <lineage>
        <taxon>Bacteria</taxon>
        <taxon>Pseudomonadati</taxon>
        <taxon>Spirochaetota</taxon>
        <taxon>Spirochaetia</taxon>
        <taxon>Spirochaetales</taxon>
        <taxon>Treponemataceae</taxon>
        <taxon>Treponema</taxon>
    </lineage>
</organism>
<name>F2NXM9_TRES6</name>
<dbReference type="STRING" id="869209.Tresu_2372"/>
<gene>
    <name evidence="1" type="ordered locus">Tresu_2372</name>
</gene>
<dbReference type="Pfam" id="PF13189">
    <property type="entry name" value="Cytidylate_kin2"/>
    <property type="match status" value="1"/>
</dbReference>
<evidence type="ECO:0000313" key="1">
    <source>
        <dbReference type="EMBL" id="AEB15235.1"/>
    </source>
</evidence>
<dbReference type="HOGENOM" id="CLU_065155_0_0_12"/>
<dbReference type="EMBL" id="CP002631">
    <property type="protein sequence ID" value="AEB15235.1"/>
    <property type="molecule type" value="Genomic_DNA"/>
</dbReference>
<dbReference type="KEGG" id="tsu:Tresu_2372"/>
<accession>F2NXM9</accession>
<protein>
    <recommendedName>
        <fullName evidence="3">Transport-associated protein</fullName>
    </recommendedName>
</protein>
<dbReference type="InterPro" id="IPR027417">
    <property type="entry name" value="P-loop_NTPase"/>
</dbReference>